<accession>A0A850NMU8</accession>
<sequence>MQSLSKFLYYKIMGWKLKGDFPDLDKCVLIVVPHTHWLDFFLGLLIRKVLNEEINYIGKKSLFKPPFGWFFRWTGGAPVDRFKTSNTVDNIVQIFNSRKIFRLALAPEGTRKKVEQLRTGFYHIAQKANVPIVMVAFDFDKKEIKIAEPFYAIGSIEDDFKKINKFYSGVKGRIPEYSFKA</sequence>
<comment type="pathway">
    <text evidence="1">Lipid metabolism.</text>
</comment>
<dbReference type="PANTHER" id="PTHR10434:SF9">
    <property type="entry name" value="PHOSPHOLIPID_GLYCEROL ACYLTRANSFERASE DOMAIN-CONTAINING PROTEIN"/>
    <property type="match status" value="1"/>
</dbReference>
<dbReference type="SUPFAM" id="SSF69593">
    <property type="entry name" value="Glycerol-3-phosphate (1)-acyltransferase"/>
    <property type="match status" value="1"/>
</dbReference>
<dbReference type="Pfam" id="PF01553">
    <property type="entry name" value="Acyltransferase"/>
    <property type="match status" value="1"/>
</dbReference>
<evidence type="ECO:0000313" key="5">
    <source>
        <dbReference type="EMBL" id="NVN19892.1"/>
    </source>
</evidence>
<evidence type="ECO:0000259" key="4">
    <source>
        <dbReference type="SMART" id="SM00563"/>
    </source>
</evidence>
<evidence type="ECO:0000256" key="1">
    <source>
        <dbReference type="ARBA" id="ARBA00005189"/>
    </source>
</evidence>
<dbReference type="PANTHER" id="PTHR10434">
    <property type="entry name" value="1-ACYL-SN-GLYCEROL-3-PHOSPHATE ACYLTRANSFERASE"/>
    <property type="match status" value="1"/>
</dbReference>
<gene>
    <name evidence="5" type="ORF">GUA46_16250</name>
</gene>
<organism evidence="5 6">
    <name type="scientific">Flagellimonas chongwuensis</name>
    <dbReference type="NCBI Taxonomy" id="2697365"/>
    <lineage>
        <taxon>Bacteria</taxon>
        <taxon>Pseudomonadati</taxon>
        <taxon>Bacteroidota</taxon>
        <taxon>Flavobacteriia</taxon>
        <taxon>Flavobacteriales</taxon>
        <taxon>Flavobacteriaceae</taxon>
        <taxon>Flagellimonas</taxon>
    </lineage>
</organism>
<name>A0A850NMU8_9FLAO</name>
<feature type="domain" description="Phospholipid/glycerol acyltransferase" evidence="4">
    <location>
        <begin position="28"/>
        <end position="140"/>
    </location>
</feature>
<keyword evidence="3 5" id="KW-0012">Acyltransferase</keyword>
<dbReference type="EMBL" id="WYET01000013">
    <property type="protein sequence ID" value="NVN19892.1"/>
    <property type="molecule type" value="Genomic_DNA"/>
</dbReference>
<protein>
    <submittedName>
        <fullName evidence="5">Acyltransferase</fullName>
    </submittedName>
</protein>
<dbReference type="RefSeq" id="WP_176621371.1">
    <property type="nucleotide sequence ID" value="NZ_WYET01000013.1"/>
</dbReference>
<dbReference type="InterPro" id="IPR002123">
    <property type="entry name" value="Plipid/glycerol_acylTrfase"/>
</dbReference>
<keyword evidence="6" id="KW-1185">Reference proteome</keyword>
<proteinExistence type="predicted"/>
<keyword evidence="2 5" id="KW-0808">Transferase</keyword>
<dbReference type="GO" id="GO:0006654">
    <property type="term" value="P:phosphatidic acid biosynthetic process"/>
    <property type="evidence" value="ECO:0007669"/>
    <property type="project" value="TreeGrafter"/>
</dbReference>
<comment type="caution">
    <text evidence="5">The sequence shown here is derived from an EMBL/GenBank/DDBJ whole genome shotgun (WGS) entry which is preliminary data.</text>
</comment>
<evidence type="ECO:0000256" key="3">
    <source>
        <dbReference type="ARBA" id="ARBA00023315"/>
    </source>
</evidence>
<dbReference type="AlphaFoldDB" id="A0A850NMU8"/>
<dbReference type="Proteomes" id="UP000558089">
    <property type="component" value="Unassembled WGS sequence"/>
</dbReference>
<evidence type="ECO:0000313" key="6">
    <source>
        <dbReference type="Proteomes" id="UP000558089"/>
    </source>
</evidence>
<dbReference type="SMART" id="SM00563">
    <property type="entry name" value="PlsC"/>
    <property type="match status" value="1"/>
</dbReference>
<dbReference type="GO" id="GO:0003841">
    <property type="term" value="F:1-acylglycerol-3-phosphate O-acyltransferase activity"/>
    <property type="evidence" value="ECO:0007669"/>
    <property type="project" value="TreeGrafter"/>
</dbReference>
<evidence type="ECO:0000256" key="2">
    <source>
        <dbReference type="ARBA" id="ARBA00022679"/>
    </source>
</evidence>
<reference evidence="5 6" key="1">
    <citation type="submission" date="2020-01" db="EMBL/GenBank/DDBJ databases">
        <title>Draft Genome Analysis of Muricauda sp. HICW Isolated from coastal seawater of PR China.</title>
        <authorList>
            <person name="Chen M.-X."/>
        </authorList>
    </citation>
    <scope>NUCLEOTIDE SEQUENCE [LARGE SCALE GENOMIC DNA]</scope>
    <source>
        <strain evidence="5 6">HICW</strain>
    </source>
</reference>